<name>A0A4Z1AJA6_9LEPT</name>
<keyword evidence="1" id="KW-0812">Transmembrane</keyword>
<feature type="transmembrane region" description="Helical" evidence="1">
    <location>
        <begin position="135"/>
        <end position="155"/>
    </location>
</feature>
<dbReference type="RefSeq" id="WP_135585167.1">
    <property type="nucleotide sequence ID" value="NZ_RQGO01000012.1"/>
</dbReference>
<dbReference type="OrthoDB" id="340178at2"/>
<dbReference type="AlphaFoldDB" id="A0A4Z1AJA6"/>
<evidence type="ECO:0000256" key="1">
    <source>
        <dbReference type="SAM" id="Phobius"/>
    </source>
</evidence>
<gene>
    <name evidence="2" type="ORF">EHQ69_14405</name>
</gene>
<feature type="transmembrane region" description="Helical" evidence="1">
    <location>
        <begin position="82"/>
        <end position="102"/>
    </location>
</feature>
<feature type="transmembrane region" description="Helical" evidence="1">
    <location>
        <begin position="43"/>
        <end position="62"/>
    </location>
</feature>
<sequence length="162" mass="18894">MILFNHIWIVFIIVTVFNALVLKFRSQKYIKAKPELEPGYDKLVKGIIFYGNIPWVIVGIGNLSQYTTGLFDYLYLNTFNPFIIIFYISILVIWLLAFYWIYFKQGAEFLIEHPGLIRVRDGGISGEITAKKIKIFVGLILFSNMIMVLFLLYQINIAKLIR</sequence>
<dbReference type="EMBL" id="RQGP01000023">
    <property type="protein sequence ID" value="TGL88638.1"/>
    <property type="molecule type" value="Genomic_DNA"/>
</dbReference>
<comment type="caution">
    <text evidence="2">The sequence shown here is derived from an EMBL/GenBank/DDBJ whole genome shotgun (WGS) entry which is preliminary data.</text>
</comment>
<evidence type="ECO:0000313" key="2">
    <source>
        <dbReference type="EMBL" id="TGL88638.1"/>
    </source>
</evidence>
<protein>
    <submittedName>
        <fullName evidence="2">Uncharacterized protein</fullName>
    </submittedName>
</protein>
<proteinExistence type="predicted"/>
<keyword evidence="1" id="KW-0472">Membrane</keyword>
<keyword evidence="3" id="KW-1185">Reference proteome</keyword>
<accession>A0A4Z1AJA6</accession>
<reference evidence="2" key="1">
    <citation type="journal article" date="2019" name="PLoS Negl. Trop. Dis.">
        <title>Revisiting the worldwide diversity of Leptospira species in the environment.</title>
        <authorList>
            <person name="Vincent A.T."/>
            <person name="Schiettekatte O."/>
            <person name="Bourhy P."/>
            <person name="Veyrier F.J."/>
            <person name="Picardeau M."/>
        </authorList>
    </citation>
    <scope>NUCLEOTIDE SEQUENCE [LARGE SCALE GENOMIC DNA]</scope>
    <source>
        <strain evidence="2">201702422</strain>
    </source>
</reference>
<dbReference type="Proteomes" id="UP000298263">
    <property type="component" value="Unassembled WGS sequence"/>
</dbReference>
<keyword evidence="1" id="KW-1133">Transmembrane helix</keyword>
<organism evidence="2 3">
    <name type="scientific">Leptospira congkakensis</name>
    <dbReference type="NCBI Taxonomy" id="2484932"/>
    <lineage>
        <taxon>Bacteria</taxon>
        <taxon>Pseudomonadati</taxon>
        <taxon>Spirochaetota</taxon>
        <taxon>Spirochaetia</taxon>
        <taxon>Leptospirales</taxon>
        <taxon>Leptospiraceae</taxon>
        <taxon>Leptospira</taxon>
    </lineage>
</organism>
<feature type="transmembrane region" description="Helical" evidence="1">
    <location>
        <begin position="6"/>
        <end position="22"/>
    </location>
</feature>
<evidence type="ECO:0000313" key="3">
    <source>
        <dbReference type="Proteomes" id="UP000298263"/>
    </source>
</evidence>